<feature type="transmembrane region" description="Helical" evidence="6">
    <location>
        <begin position="12"/>
        <end position="34"/>
    </location>
</feature>
<evidence type="ECO:0000256" key="1">
    <source>
        <dbReference type="ARBA" id="ARBA00004141"/>
    </source>
</evidence>
<keyword evidence="5 6" id="KW-0472">Membrane</keyword>
<name>A0ABT9HRN3_9SPHN</name>
<sequence length="129" mass="13877">MQKHWQIGRFGLAGIVNTVVGYGVILLCLSIGIGDYLANAIGYGTGFLLSFALNRRFTFGLRGPVQKGEVARFAVALMLAYAANLAVLTVGRAFFGEGYALVQLPALATYTAVFYVLSVRLVFVHRQGA</sequence>
<accession>A0ABT9HRN3</accession>
<organism evidence="8 9">
    <name type="scientific">Qipengyuania profundimaris</name>
    <dbReference type="NCBI Taxonomy" id="3067652"/>
    <lineage>
        <taxon>Bacteria</taxon>
        <taxon>Pseudomonadati</taxon>
        <taxon>Pseudomonadota</taxon>
        <taxon>Alphaproteobacteria</taxon>
        <taxon>Sphingomonadales</taxon>
        <taxon>Erythrobacteraceae</taxon>
        <taxon>Qipengyuania</taxon>
    </lineage>
</organism>
<feature type="transmembrane region" description="Helical" evidence="6">
    <location>
        <begin position="40"/>
        <end position="58"/>
    </location>
</feature>
<comment type="caution">
    <text evidence="8">The sequence shown here is derived from an EMBL/GenBank/DDBJ whole genome shotgun (WGS) entry which is preliminary data.</text>
</comment>
<dbReference type="PANTHER" id="PTHR38459">
    <property type="entry name" value="PROPHAGE BACTOPRENOL-LINKED GLUCOSE TRANSLOCASE HOMOLOG"/>
    <property type="match status" value="1"/>
</dbReference>
<proteinExistence type="inferred from homology"/>
<evidence type="ECO:0000256" key="2">
    <source>
        <dbReference type="ARBA" id="ARBA00009399"/>
    </source>
</evidence>
<protein>
    <submittedName>
        <fullName evidence="8">GtrA family protein</fullName>
    </submittedName>
</protein>
<reference evidence="8 9" key="1">
    <citation type="submission" date="2023-08" db="EMBL/GenBank/DDBJ databases">
        <title>genomic of G39.</title>
        <authorList>
            <person name="Wang Y."/>
        </authorList>
    </citation>
    <scope>NUCLEOTIDE SEQUENCE [LARGE SCALE GENOMIC DNA]</scope>
    <source>
        <strain evidence="8 9">G39</strain>
    </source>
</reference>
<comment type="subcellular location">
    <subcellularLocation>
        <location evidence="1">Membrane</location>
        <topology evidence="1">Multi-pass membrane protein</topology>
    </subcellularLocation>
</comment>
<feature type="domain" description="GtrA/DPMS transmembrane" evidence="7">
    <location>
        <begin position="9"/>
        <end position="123"/>
    </location>
</feature>
<keyword evidence="4 6" id="KW-1133">Transmembrane helix</keyword>
<dbReference type="Pfam" id="PF04138">
    <property type="entry name" value="GtrA_DPMS_TM"/>
    <property type="match status" value="1"/>
</dbReference>
<evidence type="ECO:0000256" key="5">
    <source>
        <dbReference type="ARBA" id="ARBA00023136"/>
    </source>
</evidence>
<feature type="transmembrane region" description="Helical" evidence="6">
    <location>
        <begin position="101"/>
        <end position="123"/>
    </location>
</feature>
<dbReference type="EMBL" id="JAVAIM010000001">
    <property type="protein sequence ID" value="MDP4575804.1"/>
    <property type="molecule type" value="Genomic_DNA"/>
</dbReference>
<evidence type="ECO:0000256" key="3">
    <source>
        <dbReference type="ARBA" id="ARBA00022692"/>
    </source>
</evidence>
<gene>
    <name evidence="8" type="ORF">Q9K02_11690</name>
</gene>
<keyword evidence="3 6" id="KW-0812">Transmembrane</keyword>
<dbReference type="PANTHER" id="PTHR38459:SF1">
    <property type="entry name" value="PROPHAGE BACTOPRENOL-LINKED GLUCOSE TRANSLOCASE HOMOLOG"/>
    <property type="match status" value="1"/>
</dbReference>
<dbReference type="Proteomes" id="UP001240639">
    <property type="component" value="Unassembled WGS sequence"/>
</dbReference>
<evidence type="ECO:0000313" key="9">
    <source>
        <dbReference type="Proteomes" id="UP001240639"/>
    </source>
</evidence>
<evidence type="ECO:0000256" key="4">
    <source>
        <dbReference type="ARBA" id="ARBA00022989"/>
    </source>
</evidence>
<evidence type="ECO:0000259" key="7">
    <source>
        <dbReference type="Pfam" id="PF04138"/>
    </source>
</evidence>
<comment type="similarity">
    <text evidence="2">Belongs to the GtrA family.</text>
</comment>
<feature type="transmembrane region" description="Helical" evidence="6">
    <location>
        <begin position="70"/>
        <end position="95"/>
    </location>
</feature>
<keyword evidence="9" id="KW-1185">Reference proteome</keyword>
<dbReference type="RefSeq" id="WP_305933050.1">
    <property type="nucleotide sequence ID" value="NZ_JAVAIM010000001.1"/>
</dbReference>
<dbReference type="InterPro" id="IPR051401">
    <property type="entry name" value="GtrA_CellWall_Glycosyl"/>
</dbReference>
<evidence type="ECO:0000256" key="6">
    <source>
        <dbReference type="SAM" id="Phobius"/>
    </source>
</evidence>
<dbReference type="InterPro" id="IPR007267">
    <property type="entry name" value="GtrA_DPMS_TM"/>
</dbReference>
<evidence type="ECO:0000313" key="8">
    <source>
        <dbReference type="EMBL" id="MDP4575804.1"/>
    </source>
</evidence>